<evidence type="ECO:0000313" key="3">
    <source>
        <dbReference type="Proteomes" id="UP000324800"/>
    </source>
</evidence>
<proteinExistence type="predicted"/>
<comment type="caution">
    <text evidence="2">The sequence shown here is derived from an EMBL/GenBank/DDBJ whole genome shotgun (WGS) entry which is preliminary data.</text>
</comment>
<name>A0A5J4W3E6_9EUKA</name>
<keyword evidence="1" id="KW-0732">Signal</keyword>
<accession>A0A5J4W3E6</accession>
<feature type="non-terminal residue" evidence="2">
    <location>
        <position position="1160"/>
    </location>
</feature>
<protein>
    <submittedName>
        <fullName evidence="2">Uncharacterized protein</fullName>
    </submittedName>
</protein>
<feature type="chain" id="PRO_5023908043" evidence="1">
    <location>
        <begin position="19"/>
        <end position="1160"/>
    </location>
</feature>
<dbReference type="EMBL" id="SNRW01003667">
    <property type="protein sequence ID" value="KAA6389230.1"/>
    <property type="molecule type" value="Genomic_DNA"/>
</dbReference>
<evidence type="ECO:0000313" key="2">
    <source>
        <dbReference type="EMBL" id="KAA6389230.1"/>
    </source>
</evidence>
<dbReference type="AlphaFoldDB" id="A0A5J4W3E6"/>
<sequence length="1160" mass="122838">MKSLIVLAIIVALRVVAAVEISSGRELDNAFRNIDGPDMKNQYNMIVISDFIANEEVWYMNDNTNHALLQSDDTLRKITNNASALHLFRINASNLHLTIQNIIINSTGKSLFEYEGSRLVFKSGQFIGSDLTLIAAYNTTVSLGDVGTQLVMIGQKILIQLYKSLYVYNGKFSKPSKDPSTQESIISTTSVSVSIGSNTATPEFNAPRIINTVQGSLNINKGNFTGAENGTIIKTSDTIVNIGSGDGVPQFNGVNILEVTNNYYTISTAKVINIMAGTFQILEGSQAEGILISTTNAYVTFGSSSKIPNFQIIDQFTFNNGTLDVINGFYSGFTTPNALFKVNNVPVTNIGSVQGTSSLHFQGINVFNVNYGELNIEAGNFINSISNGTLIKTTNTKVTIGSELTPTFEGFRLLDITGGSGLTIKQGLFNSSYVDILLPQTFTPLILTANTDVIIGSITTTPTFISRNALGVSNKTCSIISGTFTGDHQTLPQIKVDGNCVLTVGSSIQSTITFSSPYIMSVNTGQVIINSGIFTSTNELNAAIETTDADVTIGDYNTPSFNTKYALSVSGKSLNIINNAFTADQLTQIKATNAAVTIGSTASTTSPVISLEQLDVSGGSLNINFGQFTKTTATPLIKVTNLAQVNIGAANGAIPSFSAPNILDVYSSILNITKGRFSDQTNDGILVKTKSCLVTIGDGGIPEFRGYQILDIQGGATIPGDIIRDTLTIKQGSFTSAYTSLTNPLRMIYSFGNNVIIGSSTTVPSFNAEYILMSEYKSLSIISGIFTGVSSKEIIYTYDSEITIGNGGIPQFTCQYALNVKHREQVKSLNIIQGVFTGTSSDAMITTQTTIVNVGNGGTPSFQCSNALNIEGQQLNVLSGGLNGLSNTGSIITINSEASVNIGEFGSINQPTIRNLKQLLIDDKSQLNINGGTFIGLSGSDYLISSTNKGQVTINGDVSFDISYAISVSDGILNIISGIITGSTLGLGSTFKTDSGTIVNIGITTDAIQPTIARLNQLIVDDGSLTINGGSLTGSSSNPLIKTLNTPVSIGTGDNIPDFTSPIILNVENSELNILKGSFIGNDSTDALIQSTNAKIIIGASPPTETLSFSARKVIGVTGSDELKIIRGIFTGTINTESLIATTSKTVTIGDEIVYPEFTQ</sequence>
<dbReference type="Proteomes" id="UP000324800">
    <property type="component" value="Unassembled WGS sequence"/>
</dbReference>
<reference evidence="2 3" key="1">
    <citation type="submission" date="2019-03" db="EMBL/GenBank/DDBJ databases">
        <title>Single cell metagenomics reveals metabolic interactions within the superorganism composed of flagellate Streblomastix strix and complex community of Bacteroidetes bacteria on its surface.</title>
        <authorList>
            <person name="Treitli S.C."/>
            <person name="Kolisko M."/>
            <person name="Husnik F."/>
            <person name="Keeling P."/>
            <person name="Hampl V."/>
        </authorList>
    </citation>
    <scope>NUCLEOTIDE SEQUENCE [LARGE SCALE GENOMIC DNA]</scope>
    <source>
        <strain evidence="2">ST1C</strain>
    </source>
</reference>
<gene>
    <name evidence="2" type="ORF">EZS28_015245</name>
</gene>
<organism evidence="2 3">
    <name type="scientific">Streblomastix strix</name>
    <dbReference type="NCBI Taxonomy" id="222440"/>
    <lineage>
        <taxon>Eukaryota</taxon>
        <taxon>Metamonada</taxon>
        <taxon>Preaxostyla</taxon>
        <taxon>Oxymonadida</taxon>
        <taxon>Streblomastigidae</taxon>
        <taxon>Streblomastix</taxon>
    </lineage>
</organism>
<feature type="signal peptide" evidence="1">
    <location>
        <begin position="1"/>
        <end position="18"/>
    </location>
</feature>
<evidence type="ECO:0000256" key="1">
    <source>
        <dbReference type="SAM" id="SignalP"/>
    </source>
</evidence>